<dbReference type="AlphaFoldDB" id="A0AAV2S6C5"/>
<accession>A0AAV2S6C5</accession>
<dbReference type="Proteomes" id="UP001497623">
    <property type="component" value="Unassembled WGS sequence"/>
</dbReference>
<evidence type="ECO:0000313" key="2">
    <source>
        <dbReference type="EMBL" id="CAL4162167.1"/>
    </source>
</evidence>
<evidence type="ECO:0000256" key="1">
    <source>
        <dbReference type="SAM" id="MobiDB-lite"/>
    </source>
</evidence>
<protein>
    <recommendedName>
        <fullName evidence="4">Exophilin 5</fullName>
    </recommendedName>
</protein>
<proteinExistence type="predicted"/>
<feature type="compositionally biased region" description="Basic and acidic residues" evidence="1">
    <location>
        <begin position="184"/>
        <end position="197"/>
    </location>
</feature>
<sequence>MEDPHEILTFYETPRCSVVGISPIPKENIVPVFQEDIDKIRLEEIGELEMSLEETTVTKYDPYSPPIPVGQPKKKISKLLKTPLRYLSNGKNVLNIRGPLDSPSSNASTKPWRPFLLKSPQTSPVPQNTMFSPCIKVHHNDSIKNHESGAANKEETSSNMIDLLEDKKPSFSDIFNKYNQDTDNAEKHSDSPRRDDLERKFETSICNSHTKNIESLTSAEHHSNTVQESYKVTDELKSSVNKPSDSIKENNINNSVSNNVREMSINNTVNDSHRENYINNSLNNHKVEEEDPFISEIEREINKFCNVLSGSEISSPIKILTQSAGQVNLDKVTPNKNLSFDKPKKNGDRAQQNDNVLATFNRNRENKYPVSNCLVSGDEKRQPCDDLDELFPPKKKVKIEINHTDSSSHNKNYINKENDPKCI</sequence>
<name>A0AAV2S6C5_MEGNR</name>
<keyword evidence="3" id="KW-1185">Reference proteome</keyword>
<evidence type="ECO:0008006" key="4">
    <source>
        <dbReference type="Google" id="ProtNLM"/>
    </source>
</evidence>
<dbReference type="EMBL" id="CAXKWB010045407">
    <property type="protein sequence ID" value="CAL4162167.1"/>
    <property type="molecule type" value="Genomic_DNA"/>
</dbReference>
<feature type="region of interest" description="Disordered" evidence="1">
    <location>
        <begin position="174"/>
        <end position="197"/>
    </location>
</feature>
<gene>
    <name evidence="2" type="ORF">MNOR_LOCUS32802</name>
</gene>
<feature type="region of interest" description="Disordered" evidence="1">
    <location>
        <begin position="401"/>
        <end position="423"/>
    </location>
</feature>
<reference evidence="2 3" key="1">
    <citation type="submission" date="2024-05" db="EMBL/GenBank/DDBJ databases">
        <authorList>
            <person name="Wallberg A."/>
        </authorList>
    </citation>
    <scope>NUCLEOTIDE SEQUENCE [LARGE SCALE GENOMIC DNA]</scope>
</reference>
<evidence type="ECO:0000313" key="3">
    <source>
        <dbReference type="Proteomes" id="UP001497623"/>
    </source>
</evidence>
<organism evidence="2 3">
    <name type="scientific">Meganyctiphanes norvegica</name>
    <name type="common">Northern krill</name>
    <name type="synonym">Thysanopoda norvegica</name>
    <dbReference type="NCBI Taxonomy" id="48144"/>
    <lineage>
        <taxon>Eukaryota</taxon>
        <taxon>Metazoa</taxon>
        <taxon>Ecdysozoa</taxon>
        <taxon>Arthropoda</taxon>
        <taxon>Crustacea</taxon>
        <taxon>Multicrustacea</taxon>
        <taxon>Malacostraca</taxon>
        <taxon>Eumalacostraca</taxon>
        <taxon>Eucarida</taxon>
        <taxon>Euphausiacea</taxon>
        <taxon>Euphausiidae</taxon>
        <taxon>Meganyctiphanes</taxon>
    </lineage>
</organism>
<comment type="caution">
    <text evidence="2">The sequence shown here is derived from an EMBL/GenBank/DDBJ whole genome shotgun (WGS) entry which is preliminary data.</text>
</comment>